<keyword evidence="3" id="KW-1185">Reference proteome</keyword>
<proteinExistence type="predicted"/>
<organism evidence="2 3">
    <name type="scientific">Ascodesmis nigricans</name>
    <dbReference type="NCBI Taxonomy" id="341454"/>
    <lineage>
        <taxon>Eukaryota</taxon>
        <taxon>Fungi</taxon>
        <taxon>Dikarya</taxon>
        <taxon>Ascomycota</taxon>
        <taxon>Pezizomycotina</taxon>
        <taxon>Pezizomycetes</taxon>
        <taxon>Pezizales</taxon>
        <taxon>Ascodesmidaceae</taxon>
        <taxon>Ascodesmis</taxon>
    </lineage>
</organism>
<dbReference type="AlphaFoldDB" id="A0A4V3SHH3"/>
<evidence type="ECO:0000256" key="1">
    <source>
        <dbReference type="SAM" id="MobiDB-lite"/>
    </source>
</evidence>
<accession>A0A4V3SHH3</accession>
<protein>
    <submittedName>
        <fullName evidence="2">Uncharacterized protein</fullName>
    </submittedName>
</protein>
<name>A0A4V3SHH3_9PEZI</name>
<sequence>MPSPSPIPRDPGATNILSLLSTKSAAPPTPYQAAENITTLLDTKASSARDQGGMEAVGRVEAIRGGRGGRGEEALRAEHVNFVDPSVGAVRAGGAAGRSRL</sequence>
<evidence type="ECO:0000313" key="2">
    <source>
        <dbReference type="EMBL" id="TGZ76264.1"/>
    </source>
</evidence>
<dbReference type="InParanoid" id="A0A4V3SHH3"/>
<evidence type="ECO:0000313" key="3">
    <source>
        <dbReference type="Proteomes" id="UP000298138"/>
    </source>
</evidence>
<feature type="region of interest" description="Disordered" evidence="1">
    <location>
        <begin position="44"/>
        <end position="66"/>
    </location>
</feature>
<gene>
    <name evidence="2" type="ORF">EX30DRAFT_375624</name>
</gene>
<reference evidence="2 3" key="1">
    <citation type="submission" date="2019-04" db="EMBL/GenBank/DDBJ databases">
        <title>Comparative genomics and transcriptomics to analyze fruiting body development in filamentous ascomycetes.</title>
        <authorList>
            <consortium name="DOE Joint Genome Institute"/>
            <person name="Lutkenhaus R."/>
            <person name="Traeger S."/>
            <person name="Breuer J."/>
            <person name="Kuo A."/>
            <person name="Lipzen A."/>
            <person name="Pangilinan J."/>
            <person name="Dilworth D."/>
            <person name="Sandor L."/>
            <person name="Poggeler S."/>
            <person name="Barry K."/>
            <person name="Grigoriev I.V."/>
            <person name="Nowrousian M."/>
        </authorList>
    </citation>
    <scope>NUCLEOTIDE SEQUENCE [LARGE SCALE GENOMIC DNA]</scope>
    <source>
        <strain evidence="2 3">CBS 389.68</strain>
    </source>
</reference>
<dbReference type="EMBL" id="ML220189">
    <property type="protein sequence ID" value="TGZ76264.1"/>
    <property type="molecule type" value="Genomic_DNA"/>
</dbReference>
<dbReference type="Proteomes" id="UP000298138">
    <property type="component" value="Unassembled WGS sequence"/>
</dbReference>